<proteinExistence type="predicted"/>
<reference evidence="1 2" key="1">
    <citation type="submission" date="2019-03" db="EMBL/GenBank/DDBJ databases">
        <title>Genomic Encyclopedia of Type Strains, Phase IV (KMG-IV): sequencing the most valuable type-strain genomes for metagenomic binning, comparative biology and taxonomic classification.</title>
        <authorList>
            <person name="Goeker M."/>
        </authorList>
    </citation>
    <scope>NUCLEOTIDE SEQUENCE [LARGE SCALE GENOMIC DNA]</scope>
    <source>
        <strain evidence="1 2">DSM 21100</strain>
    </source>
</reference>
<dbReference type="Pfam" id="PF17170">
    <property type="entry name" value="DUF5128"/>
    <property type="match status" value="1"/>
</dbReference>
<accession>A0A4R3KKA8</accession>
<sequence length="384" mass="45119">MLIQCSPDNRIGIVMENGARKITINSPFGITNKQPKKISEFIGDFFFVRLSSLGDNFMGRIEKLMVSNNIIFIHDDVTDSMFLYDMEGNLITRIKGKGKGPNEYAKIVDFTVDWDRNRIVILDNITRKIILYDFNGHVIGNKKLHLFSDRITYLGNDKYAFYNDYNSAATDNYLLRITDLSQKGVLSFFPWSDEKYLRHKVSKWQYVWDSNNTEMNLVPFYDNNLYGVTKDSVYARYFFDFGRHNLPEDMVLESFRVEPNYVHTIQPIYETDSILAFGYTISGRRQLVFYNKNNGNQLFARETSWLNEPTVTRMFYANDILACYDNYFVAWETPVSVSDFVKYYPDEFGKNERQMLMDDPKYKELANVQVNDNPILVFYKLKSF</sequence>
<protein>
    <submittedName>
        <fullName evidence="1">6-bladed beta-propeller protein</fullName>
    </submittedName>
</protein>
<evidence type="ECO:0000313" key="2">
    <source>
        <dbReference type="Proteomes" id="UP000295807"/>
    </source>
</evidence>
<gene>
    <name evidence="1" type="ORF">EDD80_1239</name>
</gene>
<name>A0A4R3KKA8_9SPHI</name>
<dbReference type="Proteomes" id="UP000295807">
    <property type="component" value="Unassembled WGS sequence"/>
</dbReference>
<dbReference type="SUPFAM" id="SSF63825">
    <property type="entry name" value="YWTD domain"/>
    <property type="match status" value="1"/>
</dbReference>
<keyword evidence="2" id="KW-1185">Reference proteome</keyword>
<dbReference type="AlphaFoldDB" id="A0A4R3KKA8"/>
<evidence type="ECO:0000313" key="1">
    <source>
        <dbReference type="EMBL" id="TCS84253.1"/>
    </source>
</evidence>
<dbReference type="EMBL" id="SMAD01000023">
    <property type="protein sequence ID" value="TCS84253.1"/>
    <property type="molecule type" value="Genomic_DNA"/>
</dbReference>
<organism evidence="1 2">
    <name type="scientific">Anseongella ginsenosidimutans</name>
    <dbReference type="NCBI Taxonomy" id="496056"/>
    <lineage>
        <taxon>Bacteria</taxon>
        <taxon>Pseudomonadati</taxon>
        <taxon>Bacteroidota</taxon>
        <taxon>Sphingobacteriia</taxon>
        <taxon>Sphingobacteriales</taxon>
        <taxon>Sphingobacteriaceae</taxon>
        <taxon>Anseongella</taxon>
    </lineage>
</organism>
<comment type="caution">
    <text evidence="1">The sequence shown here is derived from an EMBL/GenBank/DDBJ whole genome shotgun (WGS) entry which is preliminary data.</text>
</comment>